<dbReference type="PANTHER" id="PTHR43033">
    <property type="entry name" value="TRNA(ILE)-LYSIDINE SYNTHASE-RELATED"/>
    <property type="match status" value="1"/>
</dbReference>
<evidence type="ECO:0000256" key="9">
    <source>
        <dbReference type="SAM" id="MobiDB-lite"/>
    </source>
</evidence>
<keyword evidence="2 8" id="KW-0963">Cytoplasm</keyword>
<feature type="binding site" evidence="8">
    <location>
        <begin position="35"/>
        <end position="40"/>
    </location>
    <ligand>
        <name>ATP</name>
        <dbReference type="ChEBI" id="CHEBI:30616"/>
    </ligand>
</feature>
<dbReference type="SUPFAM" id="SSF52402">
    <property type="entry name" value="Adenine nucleotide alpha hydrolases-like"/>
    <property type="match status" value="1"/>
</dbReference>
<dbReference type="GO" id="GO:0005737">
    <property type="term" value="C:cytoplasm"/>
    <property type="evidence" value="ECO:0007669"/>
    <property type="project" value="UniProtKB-SubCell"/>
</dbReference>
<dbReference type="Proteomes" id="UP000323161">
    <property type="component" value="Unassembled WGS sequence"/>
</dbReference>
<comment type="subcellular location">
    <subcellularLocation>
        <location evidence="1 8">Cytoplasm</location>
    </subcellularLocation>
</comment>
<comment type="similarity">
    <text evidence="8">Belongs to the tRNA(Ile)-lysidine synthase family.</text>
</comment>
<name>A0A5B0VH63_9GAMM</name>
<proteinExistence type="inferred from homology"/>
<dbReference type="AlphaFoldDB" id="A0A5B0VH63"/>
<keyword evidence="6 8" id="KW-0067">ATP-binding</keyword>
<dbReference type="InterPro" id="IPR012796">
    <property type="entry name" value="Lysidine-tRNA-synth_C"/>
</dbReference>
<evidence type="ECO:0000259" key="10">
    <source>
        <dbReference type="SMART" id="SM00977"/>
    </source>
</evidence>
<dbReference type="InterPro" id="IPR015262">
    <property type="entry name" value="tRNA_Ile_lys_synt_subst-bd"/>
</dbReference>
<evidence type="ECO:0000256" key="1">
    <source>
        <dbReference type="ARBA" id="ARBA00004496"/>
    </source>
</evidence>
<evidence type="ECO:0000313" key="12">
    <source>
        <dbReference type="Proteomes" id="UP000323161"/>
    </source>
</evidence>
<evidence type="ECO:0000256" key="5">
    <source>
        <dbReference type="ARBA" id="ARBA00022741"/>
    </source>
</evidence>
<keyword evidence="4 8" id="KW-0819">tRNA processing</keyword>
<dbReference type="RefSeq" id="WP_149600111.1">
    <property type="nucleotide sequence ID" value="NZ_VTUU01000004.1"/>
</dbReference>
<dbReference type="Pfam" id="PF11734">
    <property type="entry name" value="TilS_C"/>
    <property type="match status" value="1"/>
</dbReference>
<feature type="compositionally biased region" description="Polar residues" evidence="9">
    <location>
        <begin position="360"/>
        <end position="378"/>
    </location>
</feature>
<gene>
    <name evidence="8 11" type="primary">tilS</name>
    <name evidence="11" type="ORF">FWJ25_09805</name>
</gene>
<dbReference type="InterPro" id="IPR011063">
    <property type="entry name" value="TilS/TtcA_N"/>
</dbReference>
<dbReference type="Pfam" id="PF01171">
    <property type="entry name" value="ATP_bind_3"/>
    <property type="match status" value="1"/>
</dbReference>
<evidence type="ECO:0000256" key="7">
    <source>
        <dbReference type="ARBA" id="ARBA00048539"/>
    </source>
</evidence>
<comment type="caution">
    <text evidence="11">The sequence shown here is derived from an EMBL/GenBank/DDBJ whole genome shotgun (WGS) entry which is preliminary data.</text>
</comment>
<protein>
    <recommendedName>
        <fullName evidence="8">tRNA(Ile)-lysidine synthase</fullName>
        <ecNumber evidence="8">6.3.4.19</ecNumber>
    </recommendedName>
    <alternativeName>
        <fullName evidence="8">tRNA(Ile)-2-lysyl-cytidine synthase</fullName>
    </alternativeName>
    <alternativeName>
        <fullName evidence="8">tRNA(Ile)-lysidine synthetase</fullName>
    </alternativeName>
</protein>
<dbReference type="EC" id="6.3.4.19" evidence="8"/>
<dbReference type="InterPro" id="IPR012795">
    <property type="entry name" value="tRNA_Ile_lys_synt_N"/>
</dbReference>
<keyword evidence="3 8" id="KW-0436">Ligase</keyword>
<evidence type="ECO:0000313" key="11">
    <source>
        <dbReference type="EMBL" id="KAA1173714.1"/>
    </source>
</evidence>
<accession>A0A5B0VH63</accession>
<dbReference type="Pfam" id="PF09179">
    <property type="entry name" value="TilS"/>
    <property type="match status" value="1"/>
</dbReference>
<comment type="function">
    <text evidence="8">Ligates lysine onto the cytidine present at position 34 of the AUA codon-specific tRNA(Ile) that contains the anticodon CAU, in an ATP-dependent manner. Cytidine is converted to lysidine, thus changing the amino acid specificity of the tRNA from methionine to isoleucine.</text>
</comment>
<keyword evidence="12" id="KW-1185">Reference proteome</keyword>
<sequence>MKTGAKPVTGFSWPESLCAPVRGLPEHSRLWVALSGGLDSNLLLHLAVHCHGGRVPVAAIHVNHQLQLNANQTEAFCLAEGQKLGVPVVVRRVSVEKAGSTPGVGGIEEAAREARYREFEAVLEPGDLLLMAHHADDQGETVLFRLLRGTGVAGLGGMPGSRPLGNGLLVRPLLGLEREVLVDCARDAGLSWVEDPSNDDQGYDRNYLRHAIMPRLKARWPGLARRLKHTANACKESDFLNHRLAEIQLNELADESGRLSVAGLHKLSLAEQKNLLRWWIRGRGFPPPALSDWARVMGDFLEAGEDREPELRSGGYSIRRFQGMLWLVRDAVDIPSSDCWLEPGQAVEWGEWRARLESASGSNPQMPCSPIRVSTRQGGESFRPRPNGPSKRLKIWMQEQGIPPWERPRIPLFFAASGDREELIAVGDFWCSEQYSGDAPAAGWRLVVERDCD</sequence>
<feature type="domain" description="Lysidine-tRNA(Ile) synthetase C-terminal" evidence="10">
    <location>
        <begin position="371"/>
        <end position="448"/>
    </location>
</feature>
<dbReference type="SUPFAM" id="SSF82829">
    <property type="entry name" value="MesJ substrate recognition domain-like"/>
    <property type="match status" value="1"/>
</dbReference>
<dbReference type="InterPro" id="IPR012094">
    <property type="entry name" value="tRNA_Ile_lys_synt"/>
</dbReference>
<evidence type="ECO:0000256" key="3">
    <source>
        <dbReference type="ARBA" id="ARBA00022598"/>
    </source>
</evidence>
<comment type="catalytic activity">
    <reaction evidence="7 8">
        <text>cytidine(34) in tRNA(Ile2) + L-lysine + ATP = lysidine(34) in tRNA(Ile2) + AMP + diphosphate + H(+)</text>
        <dbReference type="Rhea" id="RHEA:43744"/>
        <dbReference type="Rhea" id="RHEA-COMP:10625"/>
        <dbReference type="Rhea" id="RHEA-COMP:10670"/>
        <dbReference type="ChEBI" id="CHEBI:15378"/>
        <dbReference type="ChEBI" id="CHEBI:30616"/>
        <dbReference type="ChEBI" id="CHEBI:32551"/>
        <dbReference type="ChEBI" id="CHEBI:33019"/>
        <dbReference type="ChEBI" id="CHEBI:82748"/>
        <dbReference type="ChEBI" id="CHEBI:83665"/>
        <dbReference type="ChEBI" id="CHEBI:456215"/>
        <dbReference type="EC" id="6.3.4.19"/>
    </reaction>
</comment>
<organism evidence="11 12">
    <name type="scientific">Marinobacter salinexigens</name>
    <dbReference type="NCBI Taxonomy" id="2919747"/>
    <lineage>
        <taxon>Bacteria</taxon>
        <taxon>Pseudomonadati</taxon>
        <taxon>Pseudomonadota</taxon>
        <taxon>Gammaproteobacteria</taxon>
        <taxon>Pseudomonadales</taxon>
        <taxon>Marinobacteraceae</taxon>
        <taxon>Marinobacter</taxon>
    </lineage>
</organism>
<evidence type="ECO:0000256" key="6">
    <source>
        <dbReference type="ARBA" id="ARBA00022840"/>
    </source>
</evidence>
<dbReference type="NCBIfam" id="TIGR02432">
    <property type="entry name" value="lysidine_TilS_N"/>
    <property type="match status" value="1"/>
</dbReference>
<dbReference type="SMART" id="SM00977">
    <property type="entry name" value="TilS_C"/>
    <property type="match status" value="1"/>
</dbReference>
<reference evidence="11 12" key="1">
    <citation type="submission" date="2019-08" db="EMBL/GenBank/DDBJ databases">
        <title>Marinobacter ZYF650 sp. nov., a marine bacterium isolated from seawater of the Mariana trench.</title>
        <authorList>
            <person name="Ahmad W."/>
        </authorList>
    </citation>
    <scope>NUCLEOTIDE SEQUENCE [LARGE SCALE GENOMIC DNA]</scope>
    <source>
        <strain evidence="11 12">ZYF650</strain>
    </source>
</reference>
<keyword evidence="5 8" id="KW-0547">Nucleotide-binding</keyword>
<dbReference type="Gene3D" id="1.20.59.20">
    <property type="match status" value="1"/>
</dbReference>
<dbReference type="EMBL" id="VTUU01000004">
    <property type="protein sequence ID" value="KAA1173714.1"/>
    <property type="molecule type" value="Genomic_DNA"/>
</dbReference>
<dbReference type="NCBIfam" id="TIGR02433">
    <property type="entry name" value="lysidine_TilS_C"/>
    <property type="match status" value="1"/>
</dbReference>
<dbReference type="CDD" id="cd01992">
    <property type="entry name" value="TilS_N"/>
    <property type="match status" value="1"/>
</dbReference>
<dbReference type="InterPro" id="IPR014729">
    <property type="entry name" value="Rossmann-like_a/b/a_fold"/>
</dbReference>
<dbReference type="GO" id="GO:0005524">
    <property type="term" value="F:ATP binding"/>
    <property type="evidence" value="ECO:0007669"/>
    <property type="project" value="UniProtKB-UniRule"/>
</dbReference>
<comment type="domain">
    <text evidence="8">The N-terminal region contains the highly conserved SGGXDS motif, predicted to be a P-loop motif involved in ATP binding.</text>
</comment>
<dbReference type="GO" id="GO:0032267">
    <property type="term" value="F:tRNA(Ile)-lysidine synthase activity"/>
    <property type="evidence" value="ECO:0007669"/>
    <property type="project" value="UniProtKB-EC"/>
</dbReference>
<evidence type="ECO:0000256" key="2">
    <source>
        <dbReference type="ARBA" id="ARBA00022490"/>
    </source>
</evidence>
<dbReference type="PANTHER" id="PTHR43033:SF1">
    <property type="entry name" value="TRNA(ILE)-LYSIDINE SYNTHASE-RELATED"/>
    <property type="match status" value="1"/>
</dbReference>
<evidence type="ECO:0000256" key="8">
    <source>
        <dbReference type="HAMAP-Rule" id="MF_01161"/>
    </source>
</evidence>
<dbReference type="SUPFAM" id="SSF56037">
    <property type="entry name" value="PheT/TilS domain"/>
    <property type="match status" value="1"/>
</dbReference>
<dbReference type="Gene3D" id="3.40.50.620">
    <property type="entry name" value="HUPs"/>
    <property type="match status" value="1"/>
</dbReference>
<feature type="region of interest" description="Disordered" evidence="9">
    <location>
        <begin position="360"/>
        <end position="390"/>
    </location>
</feature>
<dbReference type="HAMAP" id="MF_01161">
    <property type="entry name" value="tRNA_Ile_lys_synt"/>
    <property type="match status" value="1"/>
</dbReference>
<dbReference type="GO" id="GO:0006400">
    <property type="term" value="P:tRNA modification"/>
    <property type="evidence" value="ECO:0007669"/>
    <property type="project" value="UniProtKB-UniRule"/>
</dbReference>
<evidence type="ECO:0000256" key="4">
    <source>
        <dbReference type="ARBA" id="ARBA00022694"/>
    </source>
</evidence>